<keyword evidence="5" id="KW-0732">Signal</keyword>
<reference evidence="8" key="1">
    <citation type="submission" date="2025-08" db="UniProtKB">
        <authorList>
            <consortium name="RefSeq"/>
        </authorList>
    </citation>
    <scope>IDENTIFICATION</scope>
</reference>
<keyword evidence="1" id="KW-0833">Ubl conjugation pathway</keyword>
<feature type="coiled-coil region" evidence="3">
    <location>
        <begin position="394"/>
        <end position="428"/>
    </location>
</feature>
<keyword evidence="3" id="KW-0175">Coiled coil</keyword>
<evidence type="ECO:0000256" key="1">
    <source>
        <dbReference type="ARBA" id="ARBA00022786"/>
    </source>
</evidence>
<evidence type="ECO:0000256" key="4">
    <source>
        <dbReference type="SAM" id="MobiDB-lite"/>
    </source>
</evidence>
<proteinExistence type="inferred from homology"/>
<evidence type="ECO:0000313" key="7">
    <source>
        <dbReference type="Proteomes" id="UP000504607"/>
    </source>
</evidence>
<gene>
    <name evidence="8" type="primary">LOC105047862</name>
</gene>
<protein>
    <submittedName>
        <fullName evidence="8">Root phototropism protein 3</fullName>
    </submittedName>
</protein>
<dbReference type="AlphaFoldDB" id="A0A6I9REK9"/>
<evidence type="ECO:0000256" key="2">
    <source>
        <dbReference type="PROSITE-ProRule" id="PRU00982"/>
    </source>
</evidence>
<dbReference type="Pfam" id="PF03000">
    <property type="entry name" value="NPH3"/>
    <property type="match status" value="1"/>
</dbReference>
<evidence type="ECO:0000256" key="5">
    <source>
        <dbReference type="SAM" id="SignalP"/>
    </source>
</evidence>
<organism evidence="7 8">
    <name type="scientific">Elaeis guineensis var. tenera</name>
    <name type="common">Oil palm</name>
    <dbReference type="NCBI Taxonomy" id="51953"/>
    <lineage>
        <taxon>Eukaryota</taxon>
        <taxon>Viridiplantae</taxon>
        <taxon>Streptophyta</taxon>
        <taxon>Embryophyta</taxon>
        <taxon>Tracheophyta</taxon>
        <taxon>Spermatophyta</taxon>
        <taxon>Magnoliopsida</taxon>
        <taxon>Liliopsida</taxon>
        <taxon>Arecaceae</taxon>
        <taxon>Arecoideae</taxon>
        <taxon>Cocoseae</taxon>
        <taxon>Elaeidinae</taxon>
        <taxon>Elaeis</taxon>
    </lineage>
</organism>
<evidence type="ECO:0000313" key="8">
    <source>
        <dbReference type="RefSeq" id="XP_010925272.2"/>
    </source>
</evidence>
<feature type="region of interest" description="Disordered" evidence="4">
    <location>
        <begin position="460"/>
        <end position="486"/>
    </location>
</feature>
<feature type="chain" id="PRO_5027036839" evidence="5">
    <location>
        <begin position="21"/>
        <end position="486"/>
    </location>
</feature>
<dbReference type="InParanoid" id="A0A6I9REK9"/>
<dbReference type="GeneID" id="105047862"/>
<dbReference type="UniPathway" id="UPA00143"/>
<dbReference type="OrthoDB" id="680561at2759"/>
<dbReference type="GO" id="GO:0016567">
    <property type="term" value="P:protein ubiquitination"/>
    <property type="evidence" value="ECO:0007669"/>
    <property type="project" value="UniProtKB-UniPathway"/>
</dbReference>
<feature type="signal peptide" evidence="5">
    <location>
        <begin position="1"/>
        <end position="20"/>
    </location>
</feature>
<dbReference type="PROSITE" id="PS51649">
    <property type="entry name" value="NPH3"/>
    <property type="match status" value="1"/>
</dbReference>
<accession>A0A6I9REK9</accession>
<dbReference type="FunCoup" id="A0A6I9REK9">
    <property type="interactions" value="2051"/>
</dbReference>
<dbReference type="Proteomes" id="UP000504607">
    <property type="component" value="Chromosome 7"/>
</dbReference>
<comment type="similarity">
    <text evidence="2">Belongs to the NPH3 family.</text>
</comment>
<feature type="compositionally biased region" description="Low complexity" evidence="4">
    <location>
        <begin position="61"/>
        <end position="70"/>
    </location>
</feature>
<name>A0A6I9REK9_ELAGV</name>
<dbReference type="RefSeq" id="XP_010925272.2">
    <property type="nucleotide sequence ID" value="XM_010926970.3"/>
</dbReference>
<sequence>MWTPFLFLLSPVFTRPLVNAADTAAAVASPLSSSSPPSHPWAPNQTKSTLSLDPNRATMRSPPSHSPNSSSHRKDKLPLPSSDLLPAEPWIDDAGALDADHLARTLAGIKAKGLRPDLLGSVVSHYASRWLPEMATGRAAEPSPPPESPTAAWLKKRFLVETLVGVLPPEKDAVPCDFLLRLLRTASMVGAAAGCIGELEARAGRQLDQASLREVMIPAFSHTCGTLLDVGLMLRLVRWFVGAEEGPAAVARSGAAALAKVAKLVDAYLAEAALDAGLAVAEFEELARAVPAHARATDDGLYRAIDTYLKAHPNTTKQDKKALCRVIDARKLSSEASVHAAQNERLPVRSVIQVLFSERCKLHRLTEWSASFTGPRSPNPALEPPMRVPSKREVLAQQHEMRKLREDVARLQVQCHALQAQVDRLVLEKRKKGFFRWSSLLFRSADVVDKVEDYDVGAGRRPRMDAKKGRLAQGKGTPPKWRNSMS</sequence>
<dbReference type="InterPro" id="IPR043454">
    <property type="entry name" value="NPH3/RPT2-like"/>
</dbReference>
<evidence type="ECO:0000256" key="3">
    <source>
        <dbReference type="SAM" id="Coils"/>
    </source>
</evidence>
<feature type="region of interest" description="Disordered" evidence="4">
    <location>
        <begin position="29"/>
        <end position="79"/>
    </location>
</feature>
<keyword evidence="7" id="KW-1185">Reference proteome</keyword>
<evidence type="ECO:0000259" key="6">
    <source>
        <dbReference type="PROSITE" id="PS51649"/>
    </source>
</evidence>
<dbReference type="InterPro" id="IPR027356">
    <property type="entry name" value="NPH3_dom"/>
</dbReference>
<dbReference type="PANTHER" id="PTHR32370">
    <property type="entry name" value="OS12G0117600 PROTEIN"/>
    <property type="match status" value="1"/>
</dbReference>
<feature type="domain" description="NPH3" evidence="6">
    <location>
        <begin position="88"/>
        <end position="361"/>
    </location>
</feature>
<dbReference type="KEGG" id="egu:105047862"/>